<dbReference type="RefSeq" id="WP_215669909.1">
    <property type="nucleotide sequence ID" value="NZ_JAFJYC010000001.1"/>
</dbReference>
<evidence type="ECO:0000313" key="3">
    <source>
        <dbReference type="Proteomes" id="UP000811282"/>
    </source>
</evidence>
<evidence type="ECO:0000256" key="1">
    <source>
        <dbReference type="SAM" id="Phobius"/>
    </source>
</evidence>
<dbReference type="Proteomes" id="UP000811282">
    <property type="component" value="Unassembled WGS sequence"/>
</dbReference>
<keyword evidence="1" id="KW-0472">Membrane</keyword>
<reference evidence="2 3" key="1">
    <citation type="journal article" date="2021" name="Genome Biol. Evol.">
        <title>The evolution of interdependence in a four-way mealybug symbiosis.</title>
        <authorList>
            <person name="Garber A.I."/>
            <person name="Kupper M."/>
            <person name="Laetsch D.R."/>
            <person name="Weldon S.R."/>
            <person name="Ladinsky M.S."/>
            <person name="Bjorkman P.J."/>
            <person name="McCutcheon J.P."/>
        </authorList>
    </citation>
    <scope>NUCLEOTIDE SEQUENCE [LARGE SCALE GENOMIC DNA]</scope>
    <source>
        <strain evidence="2">SOD</strain>
    </source>
</reference>
<protein>
    <submittedName>
        <fullName evidence="2">Uncharacterized protein</fullName>
    </submittedName>
</protein>
<organism evidence="2 3">
    <name type="scientific">Candidatus Sodalis endolongispinus</name>
    <dbReference type="NCBI Taxonomy" id="2812662"/>
    <lineage>
        <taxon>Bacteria</taxon>
        <taxon>Pseudomonadati</taxon>
        <taxon>Pseudomonadota</taxon>
        <taxon>Gammaproteobacteria</taxon>
        <taxon>Enterobacterales</taxon>
        <taxon>Bruguierivoracaceae</taxon>
        <taxon>Sodalis</taxon>
    </lineage>
</organism>
<name>A0ABS5YCQ5_9GAMM</name>
<feature type="transmembrane region" description="Helical" evidence="1">
    <location>
        <begin position="16"/>
        <end position="39"/>
    </location>
</feature>
<sequence length="46" mass="5176">MSFDCSSRRLTMGRKWLIASGLTRMLMALAILAMLWGAISWSTMLP</sequence>
<gene>
    <name evidence="2" type="ORF">JZM24_12860</name>
</gene>
<evidence type="ECO:0000313" key="2">
    <source>
        <dbReference type="EMBL" id="MBT9432800.1"/>
    </source>
</evidence>
<dbReference type="EMBL" id="JAFJYC010000001">
    <property type="protein sequence ID" value="MBT9432800.1"/>
    <property type="molecule type" value="Genomic_DNA"/>
</dbReference>
<accession>A0ABS5YCQ5</accession>
<keyword evidence="1" id="KW-1133">Transmembrane helix</keyword>
<keyword evidence="3" id="KW-1185">Reference proteome</keyword>
<keyword evidence="1" id="KW-0812">Transmembrane</keyword>
<comment type="caution">
    <text evidence="2">The sequence shown here is derived from an EMBL/GenBank/DDBJ whole genome shotgun (WGS) entry which is preliminary data.</text>
</comment>
<proteinExistence type="predicted"/>